<evidence type="ECO:0000313" key="4">
    <source>
        <dbReference type="Proteomes" id="UP000215616"/>
    </source>
</evidence>
<evidence type="ECO:0000313" key="3">
    <source>
        <dbReference type="EMBL" id="OYX04857.1"/>
    </source>
</evidence>
<feature type="chain" id="PRO_5013192056" evidence="1">
    <location>
        <begin position="22"/>
        <end position="141"/>
    </location>
</feature>
<name>A0A258DAZ0_CAUVI</name>
<reference evidence="3 4" key="1">
    <citation type="submission" date="2017-03" db="EMBL/GenBank/DDBJ databases">
        <title>Lifting the veil on microbial sulfur biogeochemistry in mining wastewaters.</title>
        <authorList>
            <person name="Kantor R.S."/>
            <person name="Colenbrander Nelson T."/>
            <person name="Marshall S."/>
            <person name="Bennett D."/>
            <person name="Apte S."/>
            <person name="Camacho D."/>
            <person name="Thomas B.C."/>
            <person name="Warren L.A."/>
            <person name="Banfield J.F."/>
        </authorList>
    </citation>
    <scope>NUCLEOTIDE SEQUENCE [LARGE SCALE GENOMIC DNA]</scope>
    <source>
        <strain evidence="3">32-67-7</strain>
    </source>
</reference>
<proteinExistence type="predicted"/>
<dbReference type="AlphaFoldDB" id="A0A258DAZ0"/>
<accession>A0A258DAZ0</accession>
<sequence length="141" mass="13919">MRRLSLVIAAFATLAAATAGAQTLAVEPVSATTSTNAASVDLPVSAGQASYVSLAGPVRDIVVGDPSIADVSVVNDRTLVVLGKRPGVTSLLAFGAGGRALADRQVVVSENGGGGVTVYRGATANHYACAAQCTRLGPGAP</sequence>
<organism evidence="3 4">
    <name type="scientific">Caulobacter vibrioides</name>
    <name type="common">Caulobacter crescentus</name>
    <dbReference type="NCBI Taxonomy" id="155892"/>
    <lineage>
        <taxon>Bacteria</taxon>
        <taxon>Pseudomonadati</taxon>
        <taxon>Pseudomonadota</taxon>
        <taxon>Alphaproteobacteria</taxon>
        <taxon>Caulobacterales</taxon>
        <taxon>Caulobacteraceae</taxon>
        <taxon>Caulobacter</taxon>
    </lineage>
</organism>
<dbReference type="Proteomes" id="UP000215616">
    <property type="component" value="Unassembled WGS sequence"/>
</dbReference>
<dbReference type="EMBL" id="NCDQ01000056">
    <property type="protein sequence ID" value="OYX04857.1"/>
    <property type="molecule type" value="Genomic_DNA"/>
</dbReference>
<evidence type="ECO:0000256" key="1">
    <source>
        <dbReference type="SAM" id="SignalP"/>
    </source>
</evidence>
<keyword evidence="1" id="KW-0732">Signal</keyword>
<protein>
    <submittedName>
        <fullName evidence="3">Pilus assembly protein CpaC</fullName>
    </submittedName>
</protein>
<comment type="caution">
    <text evidence="3">The sequence shown here is derived from an EMBL/GenBank/DDBJ whole genome shotgun (WGS) entry which is preliminary data.</text>
</comment>
<feature type="signal peptide" evidence="1">
    <location>
        <begin position="1"/>
        <end position="21"/>
    </location>
</feature>
<gene>
    <name evidence="3" type="ORF">B7Z12_05270</name>
</gene>
<evidence type="ECO:0000259" key="2">
    <source>
        <dbReference type="Pfam" id="PF13629"/>
    </source>
</evidence>
<feature type="domain" description="Pilus formation protein N-terminal" evidence="2">
    <location>
        <begin position="41"/>
        <end position="109"/>
    </location>
</feature>
<dbReference type="InterPro" id="IPR032789">
    <property type="entry name" value="T2SS-T3SS_pil_N"/>
</dbReference>
<dbReference type="Pfam" id="PF13629">
    <property type="entry name" value="T2SS-T3SS_pil_N"/>
    <property type="match status" value="1"/>
</dbReference>